<dbReference type="GO" id="GO:0016887">
    <property type="term" value="F:ATP hydrolysis activity"/>
    <property type="evidence" value="ECO:0007669"/>
    <property type="project" value="InterPro"/>
</dbReference>
<accession>A0A6F8PQC6</accession>
<keyword evidence="5" id="KW-0547">Nucleotide-binding</keyword>
<proteinExistence type="predicted"/>
<dbReference type="Pfam" id="PF00005">
    <property type="entry name" value="ABC_tran"/>
    <property type="match status" value="1"/>
</dbReference>
<dbReference type="InterPro" id="IPR036640">
    <property type="entry name" value="ABC1_TM_sf"/>
</dbReference>
<dbReference type="KEGG" id="tzo:THMIRHAT_20320"/>
<evidence type="ECO:0000256" key="4">
    <source>
        <dbReference type="ARBA" id="ARBA00022692"/>
    </source>
</evidence>
<dbReference type="PANTHER" id="PTHR24221:SF248">
    <property type="entry name" value="ABC TRANSPORTER TRANSMEMBRANE REGION"/>
    <property type="match status" value="1"/>
</dbReference>
<dbReference type="InterPro" id="IPR010128">
    <property type="entry name" value="ATPase_T1SS_PrtD-like"/>
</dbReference>
<dbReference type="SMART" id="SM00382">
    <property type="entry name" value="AAA"/>
    <property type="match status" value="1"/>
</dbReference>
<dbReference type="RefSeq" id="WP_173292017.1">
    <property type="nucleotide sequence ID" value="NZ_AP021888.1"/>
</dbReference>
<dbReference type="InterPro" id="IPR003593">
    <property type="entry name" value="AAA+_ATPase"/>
</dbReference>
<dbReference type="Gene3D" id="1.20.1560.10">
    <property type="entry name" value="ABC transporter type 1, transmembrane domain"/>
    <property type="match status" value="1"/>
</dbReference>
<dbReference type="PROSITE" id="PS50929">
    <property type="entry name" value="ABC_TM1F"/>
    <property type="match status" value="1"/>
</dbReference>
<dbReference type="InterPro" id="IPR011527">
    <property type="entry name" value="ABC1_TM_dom"/>
</dbReference>
<dbReference type="GO" id="GO:0005524">
    <property type="term" value="F:ATP binding"/>
    <property type="evidence" value="ECO:0007669"/>
    <property type="project" value="UniProtKB-KW"/>
</dbReference>
<evidence type="ECO:0000256" key="7">
    <source>
        <dbReference type="ARBA" id="ARBA00022989"/>
    </source>
</evidence>
<dbReference type="GO" id="GO:0034040">
    <property type="term" value="F:ATPase-coupled lipid transmembrane transporter activity"/>
    <property type="evidence" value="ECO:0007669"/>
    <property type="project" value="TreeGrafter"/>
</dbReference>
<keyword evidence="6" id="KW-0067">ATP-binding</keyword>
<feature type="domain" description="ABC transmembrane type-1" evidence="11">
    <location>
        <begin position="24"/>
        <end position="299"/>
    </location>
</feature>
<dbReference type="AlphaFoldDB" id="A0A6F8PQC6"/>
<feature type="transmembrane region" description="Helical" evidence="9">
    <location>
        <begin position="20"/>
        <end position="38"/>
    </location>
</feature>
<keyword evidence="4 9" id="KW-0812">Transmembrane</keyword>
<dbReference type="Gene3D" id="3.40.50.300">
    <property type="entry name" value="P-loop containing nucleotide triphosphate hydrolases"/>
    <property type="match status" value="1"/>
</dbReference>
<dbReference type="GO" id="GO:0030256">
    <property type="term" value="C:type I protein secretion system complex"/>
    <property type="evidence" value="ECO:0007669"/>
    <property type="project" value="InterPro"/>
</dbReference>
<keyword evidence="3" id="KW-1003">Cell membrane</keyword>
<dbReference type="GO" id="GO:0005886">
    <property type="term" value="C:plasma membrane"/>
    <property type="evidence" value="ECO:0007669"/>
    <property type="project" value="UniProtKB-SubCell"/>
</dbReference>
<dbReference type="InterPro" id="IPR003439">
    <property type="entry name" value="ABC_transporter-like_ATP-bd"/>
</dbReference>
<organism evidence="12 13">
    <name type="scientific">Thiosulfativibrio zosterae</name>
    <dbReference type="NCBI Taxonomy" id="2675053"/>
    <lineage>
        <taxon>Bacteria</taxon>
        <taxon>Pseudomonadati</taxon>
        <taxon>Pseudomonadota</taxon>
        <taxon>Gammaproteobacteria</taxon>
        <taxon>Thiotrichales</taxon>
        <taxon>Piscirickettsiaceae</taxon>
        <taxon>Thiosulfativibrio</taxon>
    </lineage>
</organism>
<evidence type="ECO:0000259" key="10">
    <source>
        <dbReference type="PROSITE" id="PS50893"/>
    </source>
</evidence>
<dbReference type="Pfam" id="PF00664">
    <property type="entry name" value="ABC_membrane"/>
    <property type="match status" value="1"/>
</dbReference>
<dbReference type="PROSITE" id="PS00211">
    <property type="entry name" value="ABC_TRANSPORTER_1"/>
    <property type="match status" value="1"/>
</dbReference>
<name>A0A6F8PQC6_9GAMM</name>
<keyword evidence="13" id="KW-1185">Reference proteome</keyword>
<dbReference type="GO" id="GO:0030253">
    <property type="term" value="P:protein secretion by the type I secretion system"/>
    <property type="evidence" value="ECO:0007669"/>
    <property type="project" value="InterPro"/>
</dbReference>
<keyword evidence="8 9" id="KW-0472">Membrane</keyword>
<gene>
    <name evidence="12" type="ORF">THMIRHAT_20320</name>
</gene>
<sequence>MKNIHEKTELEKALFNVKKAFYSVGVFSFFINLLMLVPPLYMLQVYDRVVTSRSENTLIMLTLIVVVLFITMGFLEFIRSRILVRVGNRLDQDLNADLFASMFKKSIKEPGQGGPQPISDMTSIRQFMTGNGPFAFFDAPWLPIYIAILFLFHVYFGVFAIFAALFLFGLAYWNEVSTKKILSEASNESIVSSQYAGACIRNAEVVSAMGMENNLRERWLQKHLSFLSKQSNASDKAGVIANISKTSRLMFQSLILGLGAYLAITDQVTPGMMIAGSIILGRALAPLDLMIGTWKSFGAARSAYERLNKMFADYPSQQRNMTLPDPVGAMSCENIVVTPPGSGIPVVRGVTFALNPGESLAIIGPSAAGKSSVARALLGVWPLMGGKVRLDGADVHAWNKDELGRHIGYLPQDIELFNGTISENIARFNHLDPEKVVAAAKMAGVHEMILRLPNGYDTFIAGNSGSLSGGQRQRVGLARALYDSPKLVILDEPNSNLDDQGEQALSVALEQLKQANATVIVISHRKPILKHVDKILLMANGMVRGFGKRDDVLMALQSGELSIADKS</sequence>
<dbReference type="NCBIfam" id="TIGR01842">
    <property type="entry name" value="type_I_sec_PrtD"/>
    <property type="match status" value="1"/>
</dbReference>
<evidence type="ECO:0000313" key="13">
    <source>
        <dbReference type="Proteomes" id="UP000501466"/>
    </source>
</evidence>
<evidence type="ECO:0000256" key="6">
    <source>
        <dbReference type="ARBA" id="ARBA00022840"/>
    </source>
</evidence>
<feature type="domain" description="ABC transporter" evidence="10">
    <location>
        <begin position="330"/>
        <end position="565"/>
    </location>
</feature>
<evidence type="ECO:0000256" key="8">
    <source>
        <dbReference type="ARBA" id="ARBA00023136"/>
    </source>
</evidence>
<evidence type="ECO:0000313" key="12">
    <source>
        <dbReference type="EMBL" id="BBP44286.1"/>
    </source>
</evidence>
<dbReference type="PANTHER" id="PTHR24221">
    <property type="entry name" value="ATP-BINDING CASSETTE SUB-FAMILY B"/>
    <property type="match status" value="1"/>
</dbReference>
<keyword evidence="7 9" id="KW-1133">Transmembrane helix</keyword>
<evidence type="ECO:0000259" key="11">
    <source>
        <dbReference type="PROSITE" id="PS50929"/>
    </source>
</evidence>
<dbReference type="CDD" id="cd18586">
    <property type="entry name" value="ABC_6TM_PrtD_like"/>
    <property type="match status" value="1"/>
</dbReference>
<keyword evidence="2" id="KW-0813">Transport</keyword>
<evidence type="ECO:0000256" key="5">
    <source>
        <dbReference type="ARBA" id="ARBA00022741"/>
    </source>
</evidence>
<protein>
    <submittedName>
        <fullName evidence="12">Peptidase</fullName>
    </submittedName>
</protein>
<feature type="transmembrane region" description="Helical" evidence="9">
    <location>
        <begin position="58"/>
        <end position="78"/>
    </location>
</feature>
<dbReference type="EMBL" id="AP021888">
    <property type="protein sequence ID" value="BBP44286.1"/>
    <property type="molecule type" value="Genomic_DNA"/>
</dbReference>
<reference evidence="13" key="1">
    <citation type="submission" date="2019-11" db="EMBL/GenBank/DDBJ databases">
        <title>Isolation and characterization of two novel species in the genus Thiomicrorhabdus.</title>
        <authorList>
            <person name="Mochizuki J."/>
            <person name="Kojima H."/>
            <person name="Fukui M."/>
        </authorList>
    </citation>
    <scope>NUCLEOTIDE SEQUENCE [LARGE SCALE GENOMIC DNA]</scope>
    <source>
        <strain evidence="13">AkT22</strain>
    </source>
</reference>
<dbReference type="SUPFAM" id="SSF90123">
    <property type="entry name" value="ABC transporter transmembrane region"/>
    <property type="match status" value="1"/>
</dbReference>
<evidence type="ECO:0000256" key="2">
    <source>
        <dbReference type="ARBA" id="ARBA00022448"/>
    </source>
</evidence>
<dbReference type="FunFam" id="3.40.50.300:FF:001444">
    <property type="entry name" value="ABC transporter ATP-binding protein"/>
    <property type="match status" value="1"/>
</dbReference>
<evidence type="ECO:0000256" key="9">
    <source>
        <dbReference type="SAM" id="Phobius"/>
    </source>
</evidence>
<dbReference type="InterPro" id="IPR039421">
    <property type="entry name" value="Type_1_exporter"/>
</dbReference>
<dbReference type="InterPro" id="IPR027417">
    <property type="entry name" value="P-loop_NTPase"/>
</dbReference>
<dbReference type="PROSITE" id="PS50893">
    <property type="entry name" value="ABC_TRANSPORTER_2"/>
    <property type="match status" value="1"/>
</dbReference>
<dbReference type="InterPro" id="IPR017871">
    <property type="entry name" value="ABC_transporter-like_CS"/>
</dbReference>
<dbReference type="CDD" id="cd03246">
    <property type="entry name" value="ABCC_Protease_Secretion"/>
    <property type="match status" value="1"/>
</dbReference>
<evidence type="ECO:0000256" key="3">
    <source>
        <dbReference type="ARBA" id="ARBA00022475"/>
    </source>
</evidence>
<dbReference type="GO" id="GO:0140359">
    <property type="term" value="F:ABC-type transporter activity"/>
    <property type="evidence" value="ECO:0007669"/>
    <property type="project" value="InterPro"/>
</dbReference>
<feature type="transmembrane region" description="Helical" evidence="9">
    <location>
        <begin position="144"/>
        <end position="173"/>
    </location>
</feature>
<dbReference type="InterPro" id="IPR047957">
    <property type="entry name" value="ABC_AprD-like_6TM"/>
</dbReference>
<dbReference type="Proteomes" id="UP000501466">
    <property type="component" value="Chromosome"/>
</dbReference>
<dbReference type="SUPFAM" id="SSF52540">
    <property type="entry name" value="P-loop containing nucleoside triphosphate hydrolases"/>
    <property type="match status" value="1"/>
</dbReference>
<evidence type="ECO:0000256" key="1">
    <source>
        <dbReference type="ARBA" id="ARBA00004651"/>
    </source>
</evidence>
<comment type="subcellular location">
    <subcellularLocation>
        <location evidence="1">Cell membrane</location>
        <topology evidence="1">Multi-pass membrane protein</topology>
    </subcellularLocation>
</comment>
<dbReference type="FunFam" id="1.20.1560.10:FF:000109">
    <property type="entry name" value="Alkaline protease secretion ATP-binding protein aprD"/>
    <property type="match status" value="1"/>
</dbReference>